<evidence type="ECO:0000256" key="12">
    <source>
        <dbReference type="RuleBase" id="RU000589"/>
    </source>
</evidence>
<gene>
    <name evidence="14" type="ORF">HS088_TW01G00392</name>
</gene>
<dbReference type="FunCoup" id="A0A7J7E1S1">
    <property type="interactions" value="44"/>
</dbReference>
<keyword evidence="15" id="KW-1185">Reference proteome</keyword>
<dbReference type="InParanoid" id="A0A7J7E1S1"/>
<feature type="active site" evidence="11">
    <location>
        <position position="171"/>
    </location>
</feature>
<keyword evidence="6 12" id="KW-0378">Hydrolase</keyword>
<dbReference type="GO" id="GO:0045490">
    <property type="term" value="P:pectin catabolic process"/>
    <property type="evidence" value="ECO:0007669"/>
    <property type="project" value="UniProtKB-UniRule"/>
</dbReference>
<dbReference type="Proteomes" id="UP000593562">
    <property type="component" value="Unassembled WGS sequence"/>
</dbReference>
<name>A0A7J7E1S1_TRIWF</name>
<dbReference type="AlphaFoldDB" id="A0A7J7E1S1"/>
<reference evidence="14 15" key="1">
    <citation type="journal article" date="2020" name="Nat. Commun.">
        <title>Genome of Tripterygium wilfordii and identification of cytochrome P450 involved in triptolide biosynthesis.</title>
        <authorList>
            <person name="Tu L."/>
            <person name="Su P."/>
            <person name="Zhang Z."/>
            <person name="Gao L."/>
            <person name="Wang J."/>
            <person name="Hu T."/>
            <person name="Zhou J."/>
            <person name="Zhang Y."/>
            <person name="Zhao Y."/>
            <person name="Liu Y."/>
            <person name="Song Y."/>
            <person name="Tong Y."/>
            <person name="Lu Y."/>
            <person name="Yang J."/>
            <person name="Xu C."/>
            <person name="Jia M."/>
            <person name="Peters R.J."/>
            <person name="Huang L."/>
            <person name="Gao W."/>
        </authorList>
    </citation>
    <scope>NUCLEOTIDE SEQUENCE [LARGE SCALE GENOMIC DNA]</scope>
    <source>
        <strain evidence="15">cv. XIE 37</strain>
        <tissue evidence="14">Leaf</tissue>
    </source>
</reference>
<keyword evidence="5" id="KW-0134">Cell wall</keyword>
<dbReference type="GO" id="GO:0042545">
    <property type="term" value="P:cell wall modification"/>
    <property type="evidence" value="ECO:0007669"/>
    <property type="project" value="UniProtKB-UniRule"/>
</dbReference>
<accession>A0A7J7E1S1</accession>
<dbReference type="OrthoDB" id="2019149at2759"/>
<evidence type="ECO:0000259" key="13">
    <source>
        <dbReference type="Pfam" id="PF01095"/>
    </source>
</evidence>
<dbReference type="GO" id="GO:0030599">
    <property type="term" value="F:pectinesterase activity"/>
    <property type="evidence" value="ECO:0007669"/>
    <property type="project" value="UniProtKB-UniRule"/>
</dbReference>
<evidence type="ECO:0000256" key="1">
    <source>
        <dbReference type="ARBA" id="ARBA00004191"/>
    </source>
</evidence>
<protein>
    <recommendedName>
        <fullName evidence="4 12">Pectinesterase</fullName>
        <ecNumber evidence="4 12">3.1.1.11</ecNumber>
    </recommendedName>
</protein>
<comment type="subcellular location">
    <subcellularLocation>
        <location evidence="1">Secreted</location>
        <location evidence="1">Cell wall</location>
    </subcellularLocation>
</comment>
<evidence type="ECO:0000256" key="2">
    <source>
        <dbReference type="ARBA" id="ARBA00005184"/>
    </source>
</evidence>
<dbReference type="PANTHER" id="PTHR31321">
    <property type="entry name" value="ACYL-COA THIOESTER HYDROLASE YBHC-RELATED"/>
    <property type="match status" value="1"/>
</dbReference>
<proteinExistence type="inferred from homology"/>
<comment type="caution">
    <text evidence="14">The sequence shown here is derived from an EMBL/GenBank/DDBJ whole genome shotgun (WGS) entry which is preliminary data.</text>
</comment>
<dbReference type="PANTHER" id="PTHR31321:SF76">
    <property type="entry name" value="PECTINESTERASE 10-RELATED"/>
    <property type="match status" value="1"/>
</dbReference>
<evidence type="ECO:0000256" key="6">
    <source>
        <dbReference type="ARBA" id="ARBA00022801"/>
    </source>
</evidence>
<evidence type="ECO:0000256" key="3">
    <source>
        <dbReference type="ARBA" id="ARBA00008891"/>
    </source>
</evidence>
<sequence>MGFQSGLLLLANGEFNRNFKSIRVDPSGHGNFSSIQSAIDSVQPNNKYWTYINIKAGIYREKVSIPRDKPYIVLKGEGRQSTMIVWNDHESLEQSPTFSSRADNIVVRRISFVNSYNSPYSKNPRVPAVAALIAGDKSSFYRCRFSGLQDTLWDVQGRHYFKKCTIQGAVDFIFGNGQSIYENCEIEVLGSELEPGLQGYITAQGRSNPNDPNGFVFKECIITGSGSAYLGRPWRDYARVLFYNSNLTNIIHPQGWDAWNSAGHENQLTFAEHGNFGLGSASFARVKWEKKLDLKELYELVSTSFIDGENWIINQPP</sequence>
<evidence type="ECO:0000256" key="10">
    <source>
        <dbReference type="ARBA" id="ARBA00057335"/>
    </source>
</evidence>
<dbReference type="EC" id="3.1.1.11" evidence="4 12"/>
<evidence type="ECO:0000256" key="4">
    <source>
        <dbReference type="ARBA" id="ARBA00013229"/>
    </source>
</evidence>
<feature type="domain" description="Pectinesterase catalytic" evidence="13">
    <location>
        <begin position="24"/>
        <end position="308"/>
    </location>
</feature>
<dbReference type="InterPro" id="IPR000070">
    <property type="entry name" value="Pectinesterase_cat"/>
</dbReference>
<keyword evidence="8" id="KW-0325">Glycoprotein</keyword>
<dbReference type="UniPathway" id="UPA00545">
    <property type="reaction ID" value="UER00823"/>
</dbReference>
<keyword evidence="7 12" id="KW-0063">Aspartyl esterase</keyword>
<dbReference type="InterPro" id="IPR012334">
    <property type="entry name" value="Pectin_lyas_fold"/>
</dbReference>
<dbReference type="InterPro" id="IPR011050">
    <property type="entry name" value="Pectin_lyase_fold/virulence"/>
</dbReference>
<comment type="similarity">
    <text evidence="3">Belongs to the pectinesterase family.</text>
</comment>
<keyword evidence="5" id="KW-0964">Secreted</keyword>
<dbReference type="Pfam" id="PF01095">
    <property type="entry name" value="Pectinesterase"/>
    <property type="match status" value="1"/>
</dbReference>
<comment type="function">
    <text evidence="10">Acts in the modification of cell walls via demethylesterification of cell wall pectin.</text>
</comment>
<dbReference type="PROSITE" id="PS00503">
    <property type="entry name" value="PECTINESTERASE_2"/>
    <property type="match status" value="1"/>
</dbReference>
<evidence type="ECO:0000313" key="14">
    <source>
        <dbReference type="EMBL" id="KAF5752481.1"/>
    </source>
</evidence>
<evidence type="ECO:0000313" key="15">
    <source>
        <dbReference type="Proteomes" id="UP000593562"/>
    </source>
</evidence>
<evidence type="ECO:0000256" key="8">
    <source>
        <dbReference type="ARBA" id="ARBA00023180"/>
    </source>
</evidence>
<organism evidence="14 15">
    <name type="scientific">Tripterygium wilfordii</name>
    <name type="common">Thunder God vine</name>
    <dbReference type="NCBI Taxonomy" id="458696"/>
    <lineage>
        <taxon>Eukaryota</taxon>
        <taxon>Viridiplantae</taxon>
        <taxon>Streptophyta</taxon>
        <taxon>Embryophyta</taxon>
        <taxon>Tracheophyta</taxon>
        <taxon>Spermatophyta</taxon>
        <taxon>Magnoliopsida</taxon>
        <taxon>eudicotyledons</taxon>
        <taxon>Gunneridae</taxon>
        <taxon>Pentapetalae</taxon>
        <taxon>rosids</taxon>
        <taxon>fabids</taxon>
        <taxon>Celastrales</taxon>
        <taxon>Celastraceae</taxon>
        <taxon>Tripterygium</taxon>
    </lineage>
</organism>
<dbReference type="SUPFAM" id="SSF51126">
    <property type="entry name" value="Pectin lyase-like"/>
    <property type="match status" value="1"/>
</dbReference>
<dbReference type="InterPro" id="IPR033131">
    <property type="entry name" value="Pectinesterase_Asp_AS"/>
</dbReference>
<evidence type="ECO:0000256" key="9">
    <source>
        <dbReference type="ARBA" id="ARBA00047928"/>
    </source>
</evidence>
<evidence type="ECO:0000256" key="7">
    <source>
        <dbReference type="ARBA" id="ARBA00023085"/>
    </source>
</evidence>
<dbReference type="FunFam" id="2.160.20.10:FF:000013">
    <property type="entry name" value="Pectinesterase"/>
    <property type="match status" value="1"/>
</dbReference>
<dbReference type="Gene3D" id="2.160.20.10">
    <property type="entry name" value="Single-stranded right-handed beta-helix, Pectin lyase-like"/>
    <property type="match status" value="1"/>
</dbReference>
<dbReference type="EMBL" id="JAAARO010000001">
    <property type="protein sequence ID" value="KAF5752481.1"/>
    <property type="molecule type" value="Genomic_DNA"/>
</dbReference>
<comment type="pathway">
    <text evidence="2 12">Glycan metabolism; pectin degradation; 2-dehydro-3-deoxy-D-gluconate from pectin: step 1/5.</text>
</comment>
<comment type="catalytic activity">
    <reaction evidence="9 12">
        <text>[(1-&gt;4)-alpha-D-galacturonosyl methyl ester](n) + n H2O = [(1-&gt;4)-alpha-D-galacturonosyl](n) + n methanol + n H(+)</text>
        <dbReference type="Rhea" id="RHEA:22380"/>
        <dbReference type="Rhea" id="RHEA-COMP:14570"/>
        <dbReference type="Rhea" id="RHEA-COMP:14573"/>
        <dbReference type="ChEBI" id="CHEBI:15377"/>
        <dbReference type="ChEBI" id="CHEBI:15378"/>
        <dbReference type="ChEBI" id="CHEBI:17790"/>
        <dbReference type="ChEBI" id="CHEBI:140522"/>
        <dbReference type="ChEBI" id="CHEBI:140523"/>
        <dbReference type="EC" id="3.1.1.11"/>
    </reaction>
</comment>
<evidence type="ECO:0000256" key="11">
    <source>
        <dbReference type="PROSITE-ProRule" id="PRU10040"/>
    </source>
</evidence>
<evidence type="ECO:0000256" key="5">
    <source>
        <dbReference type="ARBA" id="ARBA00022512"/>
    </source>
</evidence>